<dbReference type="Proteomes" id="UP000236162">
    <property type="component" value="Unassembled WGS sequence"/>
</dbReference>
<feature type="transmembrane region" description="Helical" evidence="1">
    <location>
        <begin position="20"/>
        <end position="37"/>
    </location>
</feature>
<organism evidence="2 3">
    <name type="scientific">Lactiplantibacillus paraplantarum</name>
    <dbReference type="NCBI Taxonomy" id="60520"/>
    <lineage>
        <taxon>Bacteria</taxon>
        <taxon>Bacillati</taxon>
        <taxon>Bacillota</taxon>
        <taxon>Bacilli</taxon>
        <taxon>Lactobacillales</taxon>
        <taxon>Lactobacillaceae</taxon>
        <taxon>Lactiplantibacillus</taxon>
    </lineage>
</organism>
<evidence type="ECO:0000313" key="3">
    <source>
        <dbReference type="Proteomes" id="UP000236162"/>
    </source>
</evidence>
<evidence type="ECO:0000313" key="2">
    <source>
        <dbReference type="EMBL" id="GBF00729.1"/>
    </source>
</evidence>
<evidence type="ECO:0000256" key="1">
    <source>
        <dbReference type="SAM" id="Phobius"/>
    </source>
</evidence>
<sequence>MFNKNLFDYFQSLSAVDWTVDIVAVVIIAIIISYLLYKKLHH</sequence>
<keyword evidence="3" id="KW-1185">Reference proteome</keyword>
<gene>
    <name evidence="2" type="ORF">LPPLD21_00230</name>
</gene>
<keyword evidence="1" id="KW-0812">Transmembrane</keyword>
<comment type="caution">
    <text evidence="2">The sequence shown here is derived from an EMBL/GenBank/DDBJ whole genome shotgun (WGS) entry which is preliminary data.</text>
</comment>
<keyword evidence="1" id="KW-0472">Membrane</keyword>
<reference evidence="2 3" key="1">
    <citation type="submission" date="2017-04" db="EMBL/GenBank/DDBJ databases">
        <title>In vitro and in silico characterization of Lactobacillus paraplantarum D2-1, a starter culture for soymilk fermentation.</title>
        <authorList>
            <person name="Endo A."/>
            <person name="Sasaki F."/>
            <person name="Maeno S."/>
            <person name="Kanesaki Y."/>
            <person name="Kubota E."/>
            <person name="Torres G.A."/>
            <person name="Tomita S."/>
            <person name="Nakagawa J."/>
        </authorList>
    </citation>
    <scope>NUCLEOTIDE SEQUENCE [LARGE SCALE GENOMIC DNA]</scope>
    <source>
        <strain evidence="2 3">D2-1</strain>
    </source>
</reference>
<dbReference type="EMBL" id="BDOR01000001">
    <property type="protein sequence ID" value="GBF00729.1"/>
    <property type="molecule type" value="Genomic_DNA"/>
</dbReference>
<accession>A0ABQ0N6I8</accession>
<keyword evidence="1" id="KW-1133">Transmembrane helix</keyword>
<protein>
    <submittedName>
        <fullName evidence="2">Uncharacterized protein</fullName>
    </submittedName>
</protein>
<proteinExistence type="predicted"/>
<name>A0ABQ0N6I8_9LACO</name>